<protein>
    <submittedName>
        <fullName evidence="1">Uncharacterized protein LOC114342522</fullName>
    </submittedName>
</protein>
<dbReference type="InParanoid" id="A0A6P7GH35"/>
<reference evidence="1" key="1">
    <citation type="submission" date="2025-08" db="UniProtKB">
        <authorList>
            <consortium name="RefSeq"/>
        </authorList>
    </citation>
    <scope>IDENTIFICATION</scope>
    <source>
        <tissue evidence="1">Whole insect</tissue>
    </source>
</reference>
<evidence type="ECO:0000313" key="1">
    <source>
        <dbReference type="RefSeq" id="XP_028149134.1"/>
    </source>
</evidence>
<accession>A0A6P7GH35</accession>
<gene>
    <name evidence="1" type="primary">LOC114342522</name>
</gene>
<name>A0A6P7GH35_DIAVI</name>
<organism evidence="1">
    <name type="scientific">Diabrotica virgifera virgifera</name>
    <name type="common">western corn rootworm</name>
    <dbReference type="NCBI Taxonomy" id="50390"/>
    <lineage>
        <taxon>Eukaryota</taxon>
        <taxon>Metazoa</taxon>
        <taxon>Ecdysozoa</taxon>
        <taxon>Arthropoda</taxon>
        <taxon>Hexapoda</taxon>
        <taxon>Insecta</taxon>
        <taxon>Pterygota</taxon>
        <taxon>Neoptera</taxon>
        <taxon>Endopterygota</taxon>
        <taxon>Coleoptera</taxon>
        <taxon>Polyphaga</taxon>
        <taxon>Cucujiformia</taxon>
        <taxon>Chrysomeloidea</taxon>
        <taxon>Chrysomelidae</taxon>
        <taxon>Galerucinae</taxon>
        <taxon>Diabroticina</taxon>
        <taxon>Diabroticites</taxon>
        <taxon>Diabrotica</taxon>
    </lineage>
</organism>
<proteinExistence type="predicted"/>
<dbReference type="AlphaFoldDB" id="A0A6P7GH35"/>
<dbReference type="RefSeq" id="XP_028149134.1">
    <property type="nucleotide sequence ID" value="XM_028293333.1"/>
</dbReference>
<sequence>MTSTKIRSRLLESLTLTLEETYDIATSMEIAELNSQVCGNQNPTLSVGPTWSSKRNTRFFRGGPIHPRKNCLAQKSICKSCDKKRHFAASRTRFAASRAVVRLPTYLKATITAPLQEFK</sequence>